<evidence type="ECO:0008006" key="3">
    <source>
        <dbReference type="Google" id="ProtNLM"/>
    </source>
</evidence>
<accession>A0A9P7ALQ9</accession>
<dbReference type="Proteomes" id="UP000719766">
    <property type="component" value="Unassembled WGS sequence"/>
</dbReference>
<dbReference type="GeneID" id="64605001"/>
<dbReference type="RefSeq" id="XP_041157958.1">
    <property type="nucleotide sequence ID" value="XM_041311237.1"/>
</dbReference>
<dbReference type="Gene3D" id="3.90.1410.10">
    <property type="entry name" value="set domain protein methyltransferase, domain 1"/>
    <property type="match status" value="1"/>
</dbReference>
<sequence length="412" mass="46232">MSTMEPSSAAELRRWLTTYGGFIHPSVSLSQDKFGLSAIAQDTIDADTTIVSCPFSLAIDVECSLHALTALFGESTLVDLQSWSERQLICTYLCLHWIFPDSSQIPNVLRHLPYLKSLPPPDALLTPLQFTPSELEAFRGTNIYGATRDRRENWNVEWNTCRTFIHAVNSDWAERYTWDKYLKASTYLSTRAFPSTLLSRSPTLQTTSSSYPFMLPGVDILNHSRGQPVSWCTSYPEGSTKERDESATISIISHTTTPLGEEVFNNYGLKANDELILGYGFSLPQNPDDKITLQLGGSSNKWAIGRLASGAEGLWNEVRRLVAETPDEIGYEDDLEAAQLLLEMVQKKCDLLPDPPDENDAAIRPAVRLMLKHYLEGQRDILTSLKMHFEERQEAAITAARDEGIELVFDEE</sequence>
<dbReference type="GO" id="GO:0005634">
    <property type="term" value="C:nucleus"/>
    <property type="evidence" value="ECO:0007669"/>
    <property type="project" value="TreeGrafter"/>
</dbReference>
<keyword evidence="2" id="KW-1185">Reference proteome</keyword>
<dbReference type="PANTHER" id="PTHR13271:SF147">
    <property type="entry name" value="PROTEIN-LYSINE N-METHYLTRANSFERASE EFM1-RELATED"/>
    <property type="match status" value="1"/>
</dbReference>
<dbReference type="SUPFAM" id="SSF82199">
    <property type="entry name" value="SET domain"/>
    <property type="match status" value="1"/>
</dbReference>
<dbReference type="CDD" id="cd19180">
    <property type="entry name" value="SET_SpSET10-like"/>
    <property type="match status" value="1"/>
</dbReference>
<protein>
    <recommendedName>
        <fullName evidence="3">SET domain-containing protein</fullName>
    </recommendedName>
</protein>
<proteinExistence type="predicted"/>
<dbReference type="InterPro" id="IPR046341">
    <property type="entry name" value="SET_dom_sf"/>
</dbReference>
<dbReference type="PANTHER" id="PTHR13271">
    <property type="entry name" value="UNCHARACTERIZED PUTATIVE METHYLTRANSFERASE"/>
    <property type="match status" value="1"/>
</dbReference>
<dbReference type="GO" id="GO:0016279">
    <property type="term" value="F:protein-lysine N-methyltransferase activity"/>
    <property type="evidence" value="ECO:0007669"/>
    <property type="project" value="InterPro"/>
</dbReference>
<evidence type="ECO:0000313" key="2">
    <source>
        <dbReference type="Proteomes" id="UP000719766"/>
    </source>
</evidence>
<dbReference type="AlphaFoldDB" id="A0A9P7ALQ9"/>
<organism evidence="1 2">
    <name type="scientific">Suillus plorans</name>
    <dbReference type="NCBI Taxonomy" id="116603"/>
    <lineage>
        <taxon>Eukaryota</taxon>
        <taxon>Fungi</taxon>
        <taxon>Dikarya</taxon>
        <taxon>Basidiomycota</taxon>
        <taxon>Agaricomycotina</taxon>
        <taxon>Agaricomycetes</taxon>
        <taxon>Agaricomycetidae</taxon>
        <taxon>Boletales</taxon>
        <taxon>Suillineae</taxon>
        <taxon>Suillaceae</taxon>
        <taxon>Suillus</taxon>
    </lineage>
</organism>
<dbReference type="OrthoDB" id="42889at2759"/>
<dbReference type="InterPro" id="IPR050600">
    <property type="entry name" value="SETD3_SETD6_MTase"/>
</dbReference>
<name>A0A9P7ALQ9_9AGAM</name>
<comment type="caution">
    <text evidence="1">The sequence shown here is derived from an EMBL/GenBank/DDBJ whole genome shotgun (WGS) entry which is preliminary data.</text>
</comment>
<reference evidence="1" key="1">
    <citation type="journal article" date="2020" name="New Phytol.">
        <title>Comparative genomics reveals dynamic genome evolution in host specialist ectomycorrhizal fungi.</title>
        <authorList>
            <person name="Lofgren L.A."/>
            <person name="Nguyen N.H."/>
            <person name="Vilgalys R."/>
            <person name="Ruytinx J."/>
            <person name="Liao H.L."/>
            <person name="Branco S."/>
            <person name="Kuo A."/>
            <person name="LaButti K."/>
            <person name="Lipzen A."/>
            <person name="Andreopoulos W."/>
            <person name="Pangilinan J."/>
            <person name="Riley R."/>
            <person name="Hundley H."/>
            <person name="Na H."/>
            <person name="Barry K."/>
            <person name="Grigoriev I.V."/>
            <person name="Stajich J.E."/>
            <person name="Kennedy P.G."/>
        </authorList>
    </citation>
    <scope>NUCLEOTIDE SEQUENCE</scope>
    <source>
        <strain evidence="1">S12</strain>
    </source>
</reference>
<dbReference type="InterPro" id="IPR044432">
    <property type="entry name" value="Set10/Efm1_SET"/>
</dbReference>
<evidence type="ECO:0000313" key="1">
    <source>
        <dbReference type="EMBL" id="KAG1791048.1"/>
    </source>
</evidence>
<dbReference type="EMBL" id="JABBWE010000045">
    <property type="protein sequence ID" value="KAG1791048.1"/>
    <property type="molecule type" value="Genomic_DNA"/>
</dbReference>
<gene>
    <name evidence="1" type="ORF">HD556DRAFT_663227</name>
</gene>